<dbReference type="Gene3D" id="1.25.40.20">
    <property type="entry name" value="Ankyrin repeat-containing domain"/>
    <property type="match status" value="1"/>
</dbReference>
<dbReference type="OrthoDB" id="432970at2759"/>
<accession>A0A067SD09</accession>
<feature type="domain" description="MYND-type" evidence="5">
    <location>
        <begin position="425"/>
        <end position="467"/>
    </location>
</feature>
<evidence type="ECO:0000256" key="4">
    <source>
        <dbReference type="PROSITE-ProRule" id="PRU00134"/>
    </source>
</evidence>
<dbReference type="SUPFAM" id="SSF48403">
    <property type="entry name" value="Ankyrin repeat"/>
    <property type="match status" value="1"/>
</dbReference>
<evidence type="ECO:0000259" key="5">
    <source>
        <dbReference type="PROSITE" id="PS50865"/>
    </source>
</evidence>
<dbReference type="SUPFAM" id="SSF144232">
    <property type="entry name" value="HIT/MYND zinc finger-like"/>
    <property type="match status" value="1"/>
</dbReference>
<dbReference type="GO" id="GO:0008270">
    <property type="term" value="F:zinc ion binding"/>
    <property type="evidence" value="ECO:0007669"/>
    <property type="project" value="UniProtKB-KW"/>
</dbReference>
<dbReference type="InterPro" id="IPR036770">
    <property type="entry name" value="Ankyrin_rpt-contain_sf"/>
</dbReference>
<keyword evidence="1" id="KW-0479">Metal-binding</keyword>
<dbReference type="HOGENOM" id="CLU_034220_0_0_1"/>
<organism evidence="6 7">
    <name type="scientific">Galerina marginata (strain CBS 339.88)</name>
    <dbReference type="NCBI Taxonomy" id="685588"/>
    <lineage>
        <taxon>Eukaryota</taxon>
        <taxon>Fungi</taxon>
        <taxon>Dikarya</taxon>
        <taxon>Basidiomycota</taxon>
        <taxon>Agaricomycotina</taxon>
        <taxon>Agaricomycetes</taxon>
        <taxon>Agaricomycetidae</taxon>
        <taxon>Agaricales</taxon>
        <taxon>Agaricineae</taxon>
        <taxon>Strophariaceae</taxon>
        <taxon>Galerina</taxon>
    </lineage>
</organism>
<protein>
    <recommendedName>
        <fullName evidence="5">MYND-type domain-containing protein</fullName>
    </recommendedName>
</protein>
<keyword evidence="7" id="KW-1185">Reference proteome</keyword>
<dbReference type="PROSITE" id="PS50865">
    <property type="entry name" value="ZF_MYND_2"/>
    <property type="match status" value="1"/>
</dbReference>
<evidence type="ECO:0000313" key="6">
    <source>
        <dbReference type="EMBL" id="KDR65629.1"/>
    </source>
</evidence>
<dbReference type="InterPro" id="IPR002893">
    <property type="entry name" value="Znf_MYND"/>
</dbReference>
<proteinExistence type="predicted"/>
<evidence type="ECO:0000256" key="1">
    <source>
        <dbReference type="ARBA" id="ARBA00022723"/>
    </source>
</evidence>
<evidence type="ECO:0000256" key="3">
    <source>
        <dbReference type="ARBA" id="ARBA00022833"/>
    </source>
</evidence>
<name>A0A067SD09_GALM3</name>
<dbReference type="Pfam" id="PF01753">
    <property type="entry name" value="zf-MYND"/>
    <property type="match status" value="1"/>
</dbReference>
<dbReference type="AlphaFoldDB" id="A0A067SD09"/>
<gene>
    <name evidence="6" type="ORF">GALMADRAFT_148541</name>
</gene>
<evidence type="ECO:0000313" key="7">
    <source>
        <dbReference type="Proteomes" id="UP000027222"/>
    </source>
</evidence>
<dbReference type="Proteomes" id="UP000027222">
    <property type="component" value="Unassembled WGS sequence"/>
</dbReference>
<dbReference type="STRING" id="685588.A0A067SD09"/>
<reference evidence="7" key="1">
    <citation type="journal article" date="2014" name="Proc. Natl. Acad. Sci. U.S.A.">
        <title>Extensive sampling of basidiomycete genomes demonstrates inadequacy of the white-rot/brown-rot paradigm for wood decay fungi.</title>
        <authorList>
            <person name="Riley R."/>
            <person name="Salamov A.A."/>
            <person name="Brown D.W."/>
            <person name="Nagy L.G."/>
            <person name="Floudas D."/>
            <person name="Held B.W."/>
            <person name="Levasseur A."/>
            <person name="Lombard V."/>
            <person name="Morin E."/>
            <person name="Otillar R."/>
            <person name="Lindquist E.A."/>
            <person name="Sun H."/>
            <person name="LaButti K.M."/>
            <person name="Schmutz J."/>
            <person name="Jabbour D."/>
            <person name="Luo H."/>
            <person name="Baker S.E."/>
            <person name="Pisabarro A.G."/>
            <person name="Walton J.D."/>
            <person name="Blanchette R.A."/>
            <person name="Henrissat B."/>
            <person name="Martin F."/>
            <person name="Cullen D."/>
            <person name="Hibbett D.S."/>
            <person name="Grigoriev I.V."/>
        </authorList>
    </citation>
    <scope>NUCLEOTIDE SEQUENCE [LARGE SCALE GENOMIC DNA]</scope>
    <source>
        <strain evidence="7">CBS 339.88</strain>
    </source>
</reference>
<evidence type="ECO:0000256" key="2">
    <source>
        <dbReference type="ARBA" id="ARBA00022771"/>
    </source>
</evidence>
<keyword evidence="2 4" id="KW-0863">Zinc-finger</keyword>
<dbReference type="Gene3D" id="6.10.140.2220">
    <property type="match status" value="1"/>
</dbReference>
<keyword evidence="3" id="KW-0862">Zinc</keyword>
<sequence length="514" mass="57328">MTFATPSSGQISASMSHILVPHSIVTEIKTNPALSTELAFSPYALKVRSILCDPRVGEKGLTKVLLANFLLPEMAFERHSILHAAAIKADILLVHEYLYAGYSPNLQGENGKTPIGMALGEAASLRKKNPSDDTTKKLARLERLIPLLIEQHADVNATHNGSSLLQLACQAESWNTVSLLLEHRAKPTLSHQKHFTKPEDWNRYSQLVATKSLPPGQPRPPRVCPCWSGKILAECHAAPGARIQYPSSYMCICGSKKSYKKCCVLKSPIFEVWDVKTGRILAYTDTASEELGAFRKMVRKMQALDFEEFRIGPGGNVRDLSDSPNIPFGGLDQGTLDLFRLEMVRRQKVDPAFAYAMKKYRFPLHVFFSSILSAPRMLRGAYQMNWNKAVDQYIDLGVDPRSKFDIEMEAKIGQWGGPLKRLCGHLSCGKVEDRDVKKMSQCAKCQITVYCSAECQRAAWPAHKADCGSPAQAPRPLWSQQNILDFMLEKVRSEEPDFDEMVANSKMLKKRGGS</sequence>
<dbReference type="EMBL" id="KL142438">
    <property type="protein sequence ID" value="KDR65629.1"/>
    <property type="molecule type" value="Genomic_DNA"/>
</dbReference>